<feature type="region of interest" description="Disordered" evidence="1">
    <location>
        <begin position="999"/>
        <end position="1024"/>
    </location>
</feature>
<accession>A0A086JKH1</accession>
<feature type="region of interest" description="Disordered" evidence="1">
    <location>
        <begin position="1084"/>
        <end position="1109"/>
    </location>
</feature>
<feature type="region of interest" description="Disordered" evidence="1">
    <location>
        <begin position="791"/>
        <end position="846"/>
    </location>
</feature>
<feature type="compositionally biased region" description="Low complexity" evidence="1">
    <location>
        <begin position="826"/>
        <end position="836"/>
    </location>
</feature>
<evidence type="ECO:0000313" key="2">
    <source>
        <dbReference type="EMBL" id="KFG32639.1"/>
    </source>
</evidence>
<feature type="compositionally biased region" description="Basic and acidic residues" evidence="1">
    <location>
        <begin position="1007"/>
        <end position="1020"/>
    </location>
</feature>
<feature type="compositionally biased region" description="Basic and acidic residues" evidence="1">
    <location>
        <begin position="687"/>
        <end position="706"/>
    </location>
</feature>
<feature type="compositionally biased region" description="Polar residues" evidence="1">
    <location>
        <begin position="393"/>
        <end position="407"/>
    </location>
</feature>
<reference evidence="2 3" key="1">
    <citation type="submission" date="2014-02" db="EMBL/GenBank/DDBJ databases">
        <authorList>
            <person name="Sibley D."/>
            <person name="Venepally P."/>
            <person name="Karamycheva S."/>
            <person name="Hadjithomas M."/>
            <person name="Khan A."/>
            <person name="Brunk B."/>
            <person name="Roos D."/>
            <person name="Caler E."/>
            <person name="Lorenzi H."/>
        </authorList>
    </citation>
    <scope>NUCLEOTIDE SEQUENCE [LARGE SCALE GENOMIC DNA]</scope>
    <source>
        <strain evidence="2 3">GAB2-2007-GAL-DOM2</strain>
    </source>
</reference>
<name>A0A086JKH1_TOXGO</name>
<feature type="region of interest" description="Disordered" evidence="1">
    <location>
        <begin position="639"/>
        <end position="730"/>
    </location>
</feature>
<evidence type="ECO:0000313" key="3">
    <source>
        <dbReference type="Proteomes" id="UP000028837"/>
    </source>
</evidence>
<sequence length="1109" mass="120963">MMSHPALPSHGLGESVYALAGVAPDQTAVSCTGPRGTSRAAVSRDFDSTISRQFPSPPLENTGMQTQKHATWTMRYPVDLKRQDCPRFPSQLHKQTCSTVYSRPSATSLCPPVSRQLGAIAHRVAILDGAALPSSPTPAHTAAYHFQTVTASRSVRCCWQSTGAEESKTEAVQLKLEESPSINDIQPALGRQPPQSGTSRFASAVQKHIERMSRGRASATRSLREQGLAQGQTLSDKISAARNAGAGATLKLATGCGFRPRFFSRTGTSSTLTRDATSGNGEEAVLNPLGKIWSARKPLVQTPRQSAVEPGNSSGFSPTSGRPWRHRERQNFFAPEDDVSAPEKLVSPQRNHFPSSQRVAACQPFKLSSVEALNGFSVSRGRRCSPRFVERSPVTSTRQRWETPTQRASREYPPGYTTRSTSVNRQLRDRSKARSQSSAEENLEAKKQLDETTVVRTKQGVATRTAFASGVWQRSWAVESSAIPRPQSASRVSRSSINGNRPSGTTTAERASDLRQSRSVSTFSTREKRNVVRCESRSAGVQEGQDSEVLRRPSSVVPRRHDGVSTIAYRSVDGENSGKTRIRASHATKETSRRSLRGRLRRGSAHTREAAAHENTLSDASPPRANCRCGRRSGREMSMFFSCQSPPSGSSTGMDKGGKTKADPTKKKLPPFRAGGNASSTTCARQGNREHRLEQPVLKASREKSSSRQRLAEQALERTASQSPKRGTDVEAVLTLSEAVAGSRRNKTSERDEEVVKKDTMGSWCKFGTKEENEKEQSGVAQKVIEARQCSMSASTEGDLYDSPEFTSEDEGNKYSELTKEDSLESRSGLGSSLPSVQTSVEERSSTALLPQEIRVEAFLTNLENLISVIRETDPVVRRAKVDRMHAQLIEQRGRSEKNQAGCCSVGVHSNGEYVKKSNSSSSYDIGNAALDSIETAQERRSANDSRSPSEASLSSRIKLAQLKADLRLHVDSLLAKVQIDTPLRDALTAGLSDETAGQASQALSKGDAHAIPHQRGNEKEAEELVADNDPVSADHQVDNMQSSNKDHVLEFSFMDSEHGYHSGLGSLVRGRFPLDTILEDEEGSPFRSQDAKDMTEDHPSVIANRMSC</sequence>
<feature type="compositionally biased region" description="Polar residues" evidence="1">
    <location>
        <begin position="311"/>
        <end position="320"/>
    </location>
</feature>
<dbReference type="OrthoDB" id="333719at2759"/>
<comment type="caution">
    <text evidence="2">The sequence shown here is derived from an EMBL/GenBank/DDBJ whole genome shotgun (WGS) entry which is preliminary data.</text>
</comment>
<dbReference type="EMBL" id="AHZU02001407">
    <property type="protein sequence ID" value="KFG32639.1"/>
    <property type="molecule type" value="Genomic_DNA"/>
</dbReference>
<feature type="region of interest" description="Disordered" evidence="1">
    <location>
        <begin position="300"/>
        <end position="357"/>
    </location>
</feature>
<feature type="compositionally biased region" description="Basic and acidic residues" evidence="1">
    <location>
        <begin position="1090"/>
        <end position="1100"/>
    </location>
</feature>
<feature type="compositionally biased region" description="Acidic residues" evidence="1">
    <location>
        <begin position="799"/>
        <end position="810"/>
    </location>
</feature>
<gene>
    <name evidence="2" type="ORF">TGDOM2_320515</name>
</gene>
<feature type="compositionally biased region" description="Polar residues" evidence="1">
    <location>
        <begin position="487"/>
        <end position="509"/>
    </location>
</feature>
<feature type="region of interest" description="Disordered" evidence="1">
    <location>
        <begin position="388"/>
        <end position="445"/>
    </location>
</feature>
<dbReference type="VEuPathDB" id="ToxoDB:TGDOM2_320515"/>
<feature type="compositionally biased region" description="Basic and acidic residues" evidence="1">
    <location>
        <begin position="656"/>
        <end position="666"/>
    </location>
</feature>
<feature type="region of interest" description="Disordered" evidence="1">
    <location>
        <begin position="480"/>
        <end position="559"/>
    </location>
</feature>
<feature type="compositionally biased region" description="Basic and acidic residues" evidence="1">
    <location>
        <begin position="525"/>
        <end position="536"/>
    </location>
</feature>
<dbReference type="AlphaFoldDB" id="A0A086JKH1"/>
<feature type="compositionally biased region" description="Basic residues" evidence="1">
    <location>
        <begin position="594"/>
        <end position="605"/>
    </location>
</feature>
<feature type="compositionally biased region" description="Basic and acidic residues" evidence="1">
    <location>
        <begin position="811"/>
        <end position="825"/>
    </location>
</feature>
<proteinExistence type="predicted"/>
<feature type="compositionally biased region" description="Polar residues" evidence="1">
    <location>
        <begin position="641"/>
        <end position="653"/>
    </location>
</feature>
<evidence type="ECO:0000256" key="1">
    <source>
        <dbReference type="SAM" id="MobiDB-lite"/>
    </source>
</evidence>
<protein>
    <submittedName>
        <fullName evidence="2">Uncharacterized protein</fullName>
    </submittedName>
</protein>
<organism evidence="2 3">
    <name type="scientific">Toxoplasma gondii GAB2-2007-GAL-DOM2</name>
    <dbReference type="NCBI Taxonomy" id="1130820"/>
    <lineage>
        <taxon>Eukaryota</taxon>
        <taxon>Sar</taxon>
        <taxon>Alveolata</taxon>
        <taxon>Apicomplexa</taxon>
        <taxon>Conoidasida</taxon>
        <taxon>Coccidia</taxon>
        <taxon>Eucoccidiorida</taxon>
        <taxon>Eimeriorina</taxon>
        <taxon>Sarcocystidae</taxon>
        <taxon>Toxoplasma</taxon>
    </lineage>
</organism>
<dbReference type="Proteomes" id="UP000028837">
    <property type="component" value="Unassembled WGS sequence"/>
</dbReference>
<feature type="compositionally biased region" description="Polar residues" evidence="1">
    <location>
        <begin position="348"/>
        <end position="357"/>
    </location>
</feature>
<feature type="region of interest" description="Disordered" evidence="1">
    <location>
        <begin position="574"/>
        <end position="625"/>
    </location>
</feature>